<keyword evidence="1" id="KW-0472">Membrane</keyword>
<proteinExistence type="predicted"/>
<evidence type="ECO:0000256" key="1">
    <source>
        <dbReference type="SAM" id="Phobius"/>
    </source>
</evidence>
<accession>A0A1H3G6Q4</accession>
<organism evidence="2 3">
    <name type="scientific">Saccharopolyspora shandongensis</name>
    <dbReference type="NCBI Taxonomy" id="418495"/>
    <lineage>
        <taxon>Bacteria</taxon>
        <taxon>Bacillati</taxon>
        <taxon>Actinomycetota</taxon>
        <taxon>Actinomycetes</taxon>
        <taxon>Pseudonocardiales</taxon>
        <taxon>Pseudonocardiaceae</taxon>
        <taxon>Saccharopolyspora</taxon>
    </lineage>
</organism>
<gene>
    <name evidence="2" type="ORF">SAMN05216215_101870</name>
</gene>
<evidence type="ECO:0000313" key="2">
    <source>
        <dbReference type="EMBL" id="SDX99012.1"/>
    </source>
</evidence>
<protein>
    <submittedName>
        <fullName evidence="2">Uncharacterized protein</fullName>
    </submittedName>
</protein>
<dbReference type="STRING" id="418495.SAMN05216215_101870"/>
<reference evidence="3" key="1">
    <citation type="submission" date="2016-10" db="EMBL/GenBank/DDBJ databases">
        <authorList>
            <person name="Varghese N."/>
            <person name="Submissions S."/>
        </authorList>
    </citation>
    <scope>NUCLEOTIDE SEQUENCE [LARGE SCALE GENOMIC DNA]</scope>
    <source>
        <strain evidence="3">CGMCC 4.3530</strain>
    </source>
</reference>
<sequence length="55" mass="5679">MDAPEEESFVASGVTFVVTYGGGSVKPGCRGCAIGCTVALAAYVLTAILVYLYTR</sequence>
<name>A0A1H3G6Q4_9PSEU</name>
<feature type="transmembrane region" description="Helical" evidence="1">
    <location>
        <begin position="32"/>
        <end position="53"/>
    </location>
</feature>
<keyword evidence="1" id="KW-1133">Transmembrane helix</keyword>
<evidence type="ECO:0000313" key="3">
    <source>
        <dbReference type="Proteomes" id="UP000199529"/>
    </source>
</evidence>
<dbReference type="Proteomes" id="UP000199529">
    <property type="component" value="Unassembled WGS sequence"/>
</dbReference>
<dbReference type="EMBL" id="FNOK01000018">
    <property type="protein sequence ID" value="SDX99012.1"/>
    <property type="molecule type" value="Genomic_DNA"/>
</dbReference>
<keyword evidence="1" id="KW-0812">Transmembrane</keyword>
<dbReference type="AlphaFoldDB" id="A0A1H3G6Q4"/>
<keyword evidence="3" id="KW-1185">Reference proteome</keyword>